<dbReference type="HOGENOM" id="CLU_560980_0_0_2"/>
<protein>
    <submittedName>
        <fullName evidence="3">Uncharacterized protein</fullName>
    </submittedName>
</protein>
<feature type="region of interest" description="Disordered" evidence="1">
    <location>
        <begin position="343"/>
        <end position="363"/>
    </location>
</feature>
<organism evidence="3 4">
    <name type="scientific">Nitrososphaera viennensis EN76</name>
    <dbReference type="NCBI Taxonomy" id="926571"/>
    <lineage>
        <taxon>Archaea</taxon>
        <taxon>Nitrososphaerota</taxon>
        <taxon>Nitrososphaeria</taxon>
        <taxon>Nitrososphaerales</taxon>
        <taxon>Nitrososphaeraceae</taxon>
        <taxon>Nitrososphaera</taxon>
    </lineage>
</organism>
<dbReference type="Gene3D" id="1.20.5.170">
    <property type="match status" value="1"/>
</dbReference>
<keyword evidence="2" id="KW-1133">Transmembrane helix</keyword>
<dbReference type="STRING" id="926571.NVIE_009960"/>
<proteinExistence type="predicted"/>
<dbReference type="AlphaFoldDB" id="A0A060HPU3"/>
<gene>
    <name evidence="3" type="ORF">NVIE_009960</name>
</gene>
<evidence type="ECO:0000256" key="2">
    <source>
        <dbReference type="SAM" id="Phobius"/>
    </source>
</evidence>
<accession>A0A060HPU3</accession>
<evidence type="ECO:0000313" key="4">
    <source>
        <dbReference type="Proteomes" id="UP000027093"/>
    </source>
</evidence>
<feature type="transmembrane region" description="Helical" evidence="2">
    <location>
        <begin position="20"/>
        <end position="45"/>
    </location>
</feature>
<dbReference type="Proteomes" id="UP000027093">
    <property type="component" value="Chromosome"/>
</dbReference>
<evidence type="ECO:0000256" key="1">
    <source>
        <dbReference type="SAM" id="MobiDB-lite"/>
    </source>
</evidence>
<keyword evidence="4" id="KW-1185">Reference proteome</keyword>
<feature type="transmembrane region" description="Helical" evidence="2">
    <location>
        <begin position="65"/>
        <end position="84"/>
    </location>
</feature>
<feature type="region of interest" description="Disordered" evidence="1">
    <location>
        <begin position="103"/>
        <end position="123"/>
    </location>
</feature>
<keyword evidence="2" id="KW-0812">Transmembrane</keyword>
<feature type="region of interest" description="Disordered" evidence="1">
    <location>
        <begin position="461"/>
        <end position="486"/>
    </location>
</feature>
<reference evidence="3 4" key="1">
    <citation type="journal article" date="2014" name="Int. J. Syst. Evol. Microbiol.">
        <title>Nitrososphaera viennensis gen. nov., sp. nov., an aerobic and mesophilic, ammonia-oxidizing archaeon from soil and a member of the archaeal phylum Thaumarchaeota.</title>
        <authorList>
            <person name="Stieglmeier M."/>
            <person name="Klingl A."/>
            <person name="Alves R.J."/>
            <person name="Rittmann S.K."/>
            <person name="Melcher M."/>
            <person name="Leisch N."/>
            <person name="Schleper C."/>
        </authorList>
    </citation>
    <scope>NUCLEOTIDE SEQUENCE [LARGE SCALE GENOMIC DNA]</scope>
    <source>
        <strain evidence="3">EN76</strain>
    </source>
</reference>
<feature type="compositionally biased region" description="Gly residues" evidence="1">
    <location>
        <begin position="351"/>
        <end position="361"/>
    </location>
</feature>
<feature type="region of interest" description="Disordered" evidence="1">
    <location>
        <begin position="256"/>
        <end position="315"/>
    </location>
</feature>
<feature type="compositionally biased region" description="Basic and acidic residues" evidence="1">
    <location>
        <begin position="263"/>
        <end position="290"/>
    </location>
</feature>
<name>A0A060HPU3_9ARCH</name>
<evidence type="ECO:0000313" key="3">
    <source>
        <dbReference type="EMBL" id="AIC15222.1"/>
    </source>
</evidence>
<dbReference type="KEGG" id="nvn:NVIE_009960"/>
<sequence length="486" mass="51852">MVSPPNLFLKFNLSQLPLKISGTGLRAAIAGAATGAFYVAANFMLPDYFAFSKFDPAYITGSDKAAYSVLLFCPAIAGAAGFVLPPHVKNVIQIFSKLKPSRGAASAPSPAQPEAAAPPAAAGQVEAAAAPAPTLLAQEQAGTQLAAPPPPQQASSSSMEDMVTMIEDMVGKKVGEVVTDVTNMKNEVTSFRDDISKLKEDIRNLTLSFESSLTDLKAFQAEMVNPLNFMRKYFETMDIKNLSDPIQGLPHVELPSKTQVQHQKKEGQAAAEQKPEVHDGDDNDDDKKIDTIPAESPLADDDDGDEDDAGRTSLGTPHAAVENAFQHLLPQAERLGGEMPVVSYKQQDSGSGNGNGNGNGNGHANPLFQGNLTLGKLMSMVSILDKMLRDMGPDELEALIEQYRQFGLKAEDEAAIYKVVGMLKDFGMSADEAMVRLYRLGQIMGIKDAQADLEYAKLKARAKPSKSASSAASRVGTTAYRRGADG</sequence>
<keyword evidence="2" id="KW-0472">Membrane</keyword>
<feature type="compositionally biased region" description="Acidic residues" evidence="1">
    <location>
        <begin position="298"/>
        <end position="308"/>
    </location>
</feature>
<dbReference type="EMBL" id="CP007536">
    <property type="protein sequence ID" value="AIC15222.1"/>
    <property type="molecule type" value="Genomic_DNA"/>
</dbReference>